<keyword evidence="5" id="KW-0413">Isomerase</keyword>
<dbReference type="SUPFAM" id="SSF51419">
    <property type="entry name" value="PLP-binding barrel"/>
    <property type="match status" value="1"/>
</dbReference>
<dbReference type="PANTHER" id="PTHR30511">
    <property type="entry name" value="ALANINE RACEMASE"/>
    <property type="match status" value="1"/>
</dbReference>
<dbReference type="FunFam" id="3.20.20.10:FF:000013">
    <property type="entry name" value="Alanine/ornithine racemase family PLP-dependent enzyme"/>
    <property type="match status" value="1"/>
</dbReference>
<dbReference type="GO" id="GO:0050157">
    <property type="term" value="F:ornithine racemase activity"/>
    <property type="evidence" value="ECO:0007669"/>
    <property type="project" value="UniProtKB-EC"/>
</dbReference>
<dbReference type="GO" id="GO:0008784">
    <property type="term" value="F:alanine racemase activity"/>
    <property type="evidence" value="ECO:0007669"/>
    <property type="project" value="TreeGrafter"/>
</dbReference>
<protein>
    <recommendedName>
        <fullName evidence="7">ornithine racemase</fullName>
        <ecNumber evidence="7">5.1.1.12</ecNumber>
    </recommendedName>
</protein>
<comment type="cofactor">
    <cofactor evidence="1">
        <name>pyridoxal 5'-phosphate</name>
        <dbReference type="ChEBI" id="CHEBI:597326"/>
    </cofactor>
</comment>
<evidence type="ECO:0000256" key="7">
    <source>
        <dbReference type="ARBA" id="ARBA00066594"/>
    </source>
</evidence>
<evidence type="ECO:0000313" key="9">
    <source>
        <dbReference type="EMBL" id="QUH30905.1"/>
    </source>
</evidence>
<feature type="domain" description="Alanine racemase N-terminal" evidence="8">
    <location>
        <begin position="8"/>
        <end position="224"/>
    </location>
</feature>
<dbReference type="NCBIfam" id="NF040742">
    <property type="entry name" value="racem_Orr"/>
    <property type="match status" value="1"/>
</dbReference>
<comment type="similarity">
    <text evidence="2">Belongs to the alanine racemase family.</text>
</comment>
<accession>A0A8J8MDZ7</accession>
<dbReference type="Pfam" id="PF01168">
    <property type="entry name" value="Ala_racemase_N"/>
    <property type="match status" value="1"/>
</dbReference>
<evidence type="ECO:0000259" key="8">
    <source>
        <dbReference type="Pfam" id="PF01168"/>
    </source>
</evidence>
<keyword evidence="4" id="KW-0663">Pyridoxal phosphate</keyword>
<dbReference type="InterPro" id="IPR000821">
    <property type="entry name" value="Ala_racemase"/>
</dbReference>
<dbReference type="Proteomes" id="UP000677305">
    <property type="component" value="Chromosome"/>
</dbReference>
<keyword evidence="10" id="KW-1185">Reference proteome</keyword>
<dbReference type="EMBL" id="CP058561">
    <property type="protein sequence ID" value="QUH30905.1"/>
    <property type="molecule type" value="Genomic_DNA"/>
</dbReference>
<proteinExistence type="inferred from homology"/>
<dbReference type="PANTHER" id="PTHR30511:SF3">
    <property type="entry name" value="LYSINE RACEMASE"/>
    <property type="match status" value="1"/>
</dbReference>
<dbReference type="InterPro" id="IPR001608">
    <property type="entry name" value="Ala_racemase_N"/>
</dbReference>
<evidence type="ECO:0000313" key="10">
    <source>
        <dbReference type="Proteomes" id="UP000677305"/>
    </source>
</evidence>
<organism evidence="9 10">
    <name type="scientific">Vallitalea guaymasensis</name>
    <dbReference type="NCBI Taxonomy" id="1185412"/>
    <lineage>
        <taxon>Bacteria</taxon>
        <taxon>Bacillati</taxon>
        <taxon>Bacillota</taxon>
        <taxon>Clostridia</taxon>
        <taxon>Lachnospirales</taxon>
        <taxon>Vallitaleaceae</taxon>
        <taxon>Vallitalea</taxon>
    </lineage>
</organism>
<name>A0A8J8MDZ7_9FIRM</name>
<dbReference type="GO" id="GO:0030170">
    <property type="term" value="F:pyridoxal phosphate binding"/>
    <property type="evidence" value="ECO:0007669"/>
    <property type="project" value="TreeGrafter"/>
</dbReference>
<evidence type="ECO:0000256" key="1">
    <source>
        <dbReference type="ARBA" id="ARBA00001933"/>
    </source>
</evidence>
<evidence type="ECO:0000256" key="5">
    <source>
        <dbReference type="ARBA" id="ARBA00023235"/>
    </source>
</evidence>
<dbReference type="AlphaFoldDB" id="A0A8J8MDZ7"/>
<evidence type="ECO:0000256" key="4">
    <source>
        <dbReference type="ARBA" id="ARBA00022898"/>
    </source>
</evidence>
<comment type="catalytic activity">
    <reaction evidence="6">
        <text>L-ornithine = D-ornithine</text>
        <dbReference type="Rhea" id="RHEA:11584"/>
        <dbReference type="ChEBI" id="CHEBI:46911"/>
        <dbReference type="ChEBI" id="CHEBI:57668"/>
        <dbReference type="EC" id="5.1.1.12"/>
    </reaction>
</comment>
<sequence length="354" mass="39722">MCYPRVEINLVKIRNNTKKLVEMCNENNIDVVGVTKVFCGKPKIVREMVKGGIRVIGDSRIENLKKLKRFKLPKLLLRLPMISEAEEVVQYADISLNSEISTIRRLSKEAKKRNLRHKIILMVDLGDLREGIFDEEEIFETVEIMISLDNIDLIGIGTNLTCYGGILPEKSNLQRLLTLKETIRKKYKLNLKVVSGGNSSSLHLIEEGDMPKGINQLRLGESIVLGRETAYGNTIEDTYQDAMTLQCEIIELQDKPSLPIGTIGMDAFGNVPSFNDKGIRKRAICAIGRQDVDPTDILPGDKNVEIIGSSSDHLILDVTDSNENYSVGSILRFSLKYGSVLSLFTSEYVKKIYV</sequence>
<comment type="subunit">
    <text evidence="3">Homodimer.</text>
</comment>
<evidence type="ECO:0000256" key="6">
    <source>
        <dbReference type="ARBA" id="ARBA00051193"/>
    </source>
</evidence>
<evidence type="ECO:0000256" key="2">
    <source>
        <dbReference type="ARBA" id="ARBA00007880"/>
    </source>
</evidence>
<dbReference type="EC" id="5.1.1.12" evidence="7"/>
<dbReference type="RefSeq" id="WP_212691015.1">
    <property type="nucleotide sequence ID" value="NZ_CP058561.1"/>
</dbReference>
<dbReference type="CDD" id="cd06815">
    <property type="entry name" value="PLPDE_III_AR_like_1"/>
    <property type="match status" value="1"/>
</dbReference>
<dbReference type="KEGG" id="vgu:HYG85_19080"/>
<reference evidence="9 10" key="1">
    <citation type="submission" date="2020-07" db="EMBL/GenBank/DDBJ databases">
        <title>Vallitalea guaymasensis genome.</title>
        <authorList>
            <person name="Postec A."/>
        </authorList>
    </citation>
    <scope>NUCLEOTIDE SEQUENCE [LARGE SCALE GENOMIC DNA]</scope>
    <source>
        <strain evidence="9 10">Ra1766G1</strain>
    </source>
</reference>
<evidence type="ECO:0000256" key="3">
    <source>
        <dbReference type="ARBA" id="ARBA00011738"/>
    </source>
</evidence>
<gene>
    <name evidence="9" type="ORF">HYG85_19080</name>
</gene>
<dbReference type="Gene3D" id="3.20.20.10">
    <property type="entry name" value="Alanine racemase"/>
    <property type="match status" value="1"/>
</dbReference>
<dbReference type="InterPro" id="IPR029066">
    <property type="entry name" value="PLP-binding_barrel"/>
</dbReference>
<dbReference type="GO" id="GO:0005829">
    <property type="term" value="C:cytosol"/>
    <property type="evidence" value="ECO:0007669"/>
    <property type="project" value="TreeGrafter"/>
</dbReference>